<dbReference type="EMBL" id="JAHHHV010000016">
    <property type="protein sequence ID" value="MBW4464576.1"/>
    <property type="molecule type" value="Genomic_DNA"/>
</dbReference>
<sequence>MPKNSSSFSSSGIESPANFSRLAFQSGSIYNSFFDLFPHRFDYIYAPHPDPQQSPAWLSESRHPLSDRLLQQATYLYGVRFGAKTQYCLLDIDAGSVYHPVADPLAISRILAQLETIGLVNYVACSSSYSGGLHLYFPFQQSQNSWEIGTAVVALLETSGFAIKPGQIEVFPNRQRYSVQGKPSLFNAHRLPLQNGSYLLNQDFQTVWSDQASFVIQWQLTQSQNQLSAQAIRRILKQSQRRHYQVSGKAAKFINDLNAEIELGWTGAGQTNYLLGRITMRAYIFHHVLEGGSPLTGQALVDQIVATASSLPGYQDWCQHQHEIEQRASDWADCIEKSHYFHYGDLKKSEIQLEEISIGLTWNQQQCESVRNRIGSALADLLNQGRLPSATTARFKALVAYGISGSSLYRHKDLWHPEFLDAPEPFEQPERVNETLDRAANFTSLFSSSDCNPAPDLALSGDRAVKLWQTGCNPLTDFSFAPCSVSESRNPQQHDLHDPRIFKPP</sequence>
<feature type="region of interest" description="Disordered" evidence="1">
    <location>
        <begin position="486"/>
        <end position="505"/>
    </location>
</feature>
<name>A0A951P7T1_9CYAN</name>
<gene>
    <name evidence="2" type="ORF">KME07_03925</name>
</gene>
<proteinExistence type="predicted"/>
<reference evidence="2" key="1">
    <citation type="submission" date="2021-05" db="EMBL/GenBank/DDBJ databases">
        <authorList>
            <person name="Pietrasiak N."/>
            <person name="Ward R."/>
            <person name="Stajich J.E."/>
            <person name="Kurbessoian T."/>
        </authorList>
    </citation>
    <scope>NUCLEOTIDE SEQUENCE</scope>
    <source>
        <strain evidence="2">GSE-TBD4-15B</strain>
    </source>
</reference>
<reference evidence="2" key="2">
    <citation type="journal article" date="2022" name="Microbiol. Resour. Announc.">
        <title>Metagenome Sequencing to Explore Phylogenomics of Terrestrial Cyanobacteria.</title>
        <authorList>
            <person name="Ward R.D."/>
            <person name="Stajich J.E."/>
            <person name="Johansen J.R."/>
            <person name="Huntemann M."/>
            <person name="Clum A."/>
            <person name="Foster B."/>
            <person name="Foster B."/>
            <person name="Roux S."/>
            <person name="Palaniappan K."/>
            <person name="Varghese N."/>
            <person name="Mukherjee S."/>
            <person name="Reddy T.B.K."/>
            <person name="Daum C."/>
            <person name="Copeland A."/>
            <person name="Chen I.A."/>
            <person name="Ivanova N.N."/>
            <person name="Kyrpides N.C."/>
            <person name="Shapiro N."/>
            <person name="Eloe-Fadrosh E.A."/>
            <person name="Pietrasiak N."/>
        </authorList>
    </citation>
    <scope>NUCLEOTIDE SEQUENCE</scope>
    <source>
        <strain evidence="2">GSE-TBD4-15B</strain>
    </source>
</reference>
<evidence type="ECO:0000256" key="1">
    <source>
        <dbReference type="SAM" id="MobiDB-lite"/>
    </source>
</evidence>
<feature type="compositionally biased region" description="Basic and acidic residues" evidence="1">
    <location>
        <begin position="492"/>
        <end position="505"/>
    </location>
</feature>
<evidence type="ECO:0000313" key="3">
    <source>
        <dbReference type="Proteomes" id="UP000707356"/>
    </source>
</evidence>
<accession>A0A951P7T1</accession>
<dbReference type="Proteomes" id="UP000707356">
    <property type="component" value="Unassembled WGS sequence"/>
</dbReference>
<evidence type="ECO:0000313" key="2">
    <source>
        <dbReference type="EMBL" id="MBW4464576.1"/>
    </source>
</evidence>
<comment type="caution">
    <text evidence="2">The sequence shown here is derived from an EMBL/GenBank/DDBJ whole genome shotgun (WGS) entry which is preliminary data.</text>
</comment>
<dbReference type="AlphaFoldDB" id="A0A951P7T1"/>
<protein>
    <submittedName>
        <fullName evidence="2">Uncharacterized protein</fullName>
    </submittedName>
</protein>
<organism evidence="2 3">
    <name type="scientific">Pegethrix bostrychoides GSE-TBD4-15B</name>
    <dbReference type="NCBI Taxonomy" id="2839662"/>
    <lineage>
        <taxon>Bacteria</taxon>
        <taxon>Bacillati</taxon>
        <taxon>Cyanobacteriota</taxon>
        <taxon>Cyanophyceae</taxon>
        <taxon>Oculatellales</taxon>
        <taxon>Oculatellaceae</taxon>
        <taxon>Pegethrix</taxon>
    </lineage>
</organism>